<keyword evidence="1 8" id="KW-0444">Lipid biosynthesis</keyword>
<accession>A0ABY6N4R9</accession>
<evidence type="ECO:0000256" key="8">
    <source>
        <dbReference type="HAMAP-Rule" id="MF_00101"/>
    </source>
</evidence>
<dbReference type="RefSeq" id="WP_265048604.1">
    <property type="nucleotide sequence ID" value="NZ_CP100390.1"/>
</dbReference>
<dbReference type="InterPro" id="IPR037143">
    <property type="entry name" value="4-PPantetheinyl_Trfase_dom_sf"/>
</dbReference>
<keyword evidence="4 8" id="KW-0276">Fatty acid metabolism</keyword>
<comment type="catalytic activity">
    <reaction evidence="8">
        <text>apo-[ACP] + CoA = holo-[ACP] + adenosine 3',5'-bisphosphate + H(+)</text>
        <dbReference type="Rhea" id="RHEA:12068"/>
        <dbReference type="Rhea" id="RHEA-COMP:9685"/>
        <dbReference type="Rhea" id="RHEA-COMP:9690"/>
        <dbReference type="ChEBI" id="CHEBI:15378"/>
        <dbReference type="ChEBI" id="CHEBI:29999"/>
        <dbReference type="ChEBI" id="CHEBI:57287"/>
        <dbReference type="ChEBI" id="CHEBI:58343"/>
        <dbReference type="ChEBI" id="CHEBI:64479"/>
        <dbReference type="EC" id="2.7.8.7"/>
    </reaction>
</comment>
<dbReference type="SUPFAM" id="SSF56214">
    <property type="entry name" value="4'-phosphopantetheinyl transferase"/>
    <property type="match status" value="1"/>
</dbReference>
<dbReference type="InterPro" id="IPR002582">
    <property type="entry name" value="ACPS"/>
</dbReference>
<keyword evidence="5 8" id="KW-0460">Magnesium</keyword>
<keyword evidence="11" id="KW-1185">Reference proteome</keyword>
<evidence type="ECO:0000259" key="9">
    <source>
        <dbReference type="Pfam" id="PF01648"/>
    </source>
</evidence>
<evidence type="ECO:0000313" key="11">
    <source>
        <dbReference type="Proteomes" id="UP001163739"/>
    </source>
</evidence>
<comment type="subcellular location">
    <subcellularLocation>
        <location evidence="8">Cytoplasm</location>
    </subcellularLocation>
</comment>
<evidence type="ECO:0000256" key="5">
    <source>
        <dbReference type="ARBA" id="ARBA00022842"/>
    </source>
</evidence>
<evidence type="ECO:0000256" key="3">
    <source>
        <dbReference type="ARBA" id="ARBA00022723"/>
    </source>
</evidence>
<protein>
    <recommendedName>
        <fullName evidence="8">Holo-[acyl-carrier-protein] synthase</fullName>
        <shortName evidence="8">Holo-ACP synthase</shortName>
        <ecNumber evidence="8">2.7.8.7</ecNumber>
    </recommendedName>
    <alternativeName>
        <fullName evidence="8">4'-phosphopantetheinyl transferase AcpS</fullName>
    </alternativeName>
</protein>
<dbReference type="InterPro" id="IPR008278">
    <property type="entry name" value="4-PPantetheinyl_Trfase_dom"/>
</dbReference>
<dbReference type="GO" id="GO:0008897">
    <property type="term" value="F:holo-[acyl-carrier-protein] synthase activity"/>
    <property type="evidence" value="ECO:0007669"/>
    <property type="project" value="UniProtKB-EC"/>
</dbReference>
<dbReference type="Proteomes" id="UP001163739">
    <property type="component" value="Chromosome"/>
</dbReference>
<reference evidence="10" key="1">
    <citation type="submission" date="2022-06" db="EMBL/GenBank/DDBJ databases">
        <title>Alkalimarinus sp. nov., isolated from gut of a Alitta virens.</title>
        <authorList>
            <person name="Yang A.I."/>
            <person name="Shin N.-R."/>
        </authorList>
    </citation>
    <scope>NUCLEOTIDE SEQUENCE</scope>
    <source>
        <strain evidence="10">A2M4</strain>
    </source>
</reference>
<comment type="cofactor">
    <cofactor evidence="8">
        <name>Mg(2+)</name>
        <dbReference type="ChEBI" id="CHEBI:18420"/>
    </cofactor>
</comment>
<dbReference type="EMBL" id="CP100390">
    <property type="protein sequence ID" value="UZE97123.1"/>
    <property type="molecule type" value="Genomic_DNA"/>
</dbReference>
<dbReference type="Pfam" id="PF01648">
    <property type="entry name" value="ACPS"/>
    <property type="match status" value="1"/>
</dbReference>
<organism evidence="10 11">
    <name type="scientific">Alkalimarinus alittae</name>
    <dbReference type="NCBI Taxonomy" id="2961619"/>
    <lineage>
        <taxon>Bacteria</taxon>
        <taxon>Pseudomonadati</taxon>
        <taxon>Pseudomonadota</taxon>
        <taxon>Gammaproteobacteria</taxon>
        <taxon>Alteromonadales</taxon>
        <taxon>Alteromonadaceae</taxon>
        <taxon>Alkalimarinus</taxon>
    </lineage>
</organism>
<dbReference type="NCBIfam" id="TIGR00516">
    <property type="entry name" value="acpS"/>
    <property type="match status" value="1"/>
</dbReference>
<sequence length="124" mass="13281">MVKGVGTDLIKIARIEQALEKHGDRFASRILTPDEILLFKAAPSSVRYLAKRFALKEAIVKALGTGVAKGVGWQNINITNNEAGQPYAELNGMAQTVMASLGATCLSVSLSDEQEYVLAFAVLS</sequence>
<feature type="binding site" evidence="8">
    <location>
        <position position="8"/>
    </location>
    <ligand>
        <name>Mg(2+)</name>
        <dbReference type="ChEBI" id="CHEBI:18420"/>
    </ligand>
</feature>
<evidence type="ECO:0000256" key="7">
    <source>
        <dbReference type="ARBA" id="ARBA00023160"/>
    </source>
</evidence>
<keyword evidence="3 8" id="KW-0479">Metal-binding</keyword>
<dbReference type="Gene3D" id="3.90.470.20">
    <property type="entry name" value="4'-phosphopantetheinyl transferase domain"/>
    <property type="match status" value="1"/>
</dbReference>
<evidence type="ECO:0000256" key="2">
    <source>
        <dbReference type="ARBA" id="ARBA00022679"/>
    </source>
</evidence>
<dbReference type="EC" id="2.7.8.7" evidence="8"/>
<dbReference type="HAMAP" id="MF_00101">
    <property type="entry name" value="AcpS"/>
    <property type="match status" value="1"/>
</dbReference>
<proteinExistence type="inferred from homology"/>
<keyword evidence="7 8" id="KW-0275">Fatty acid biosynthesis</keyword>
<gene>
    <name evidence="8 10" type="primary">acpS</name>
    <name evidence="10" type="ORF">NKI27_05075</name>
</gene>
<feature type="binding site" evidence="8">
    <location>
        <position position="57"/>
    </location>
    <ligand>
        <name>Mg(2+)</name>
        <dbReference type="ChEBI" id="CHEBI:18420"/>
    </ligand>
</feature>
<comment type="similarity">
    <text evidence="8">Belongs to the P-Pant transferase superfamily. AcpS family.</text>
</comment>
<evidence type="ECO:0000256" key="1">
    <source>
        <dbReference type="ARBA" id="ARBA00022516"/>
    </source>
</evidence>
<name>A0ABY6N4R9_9ALTE</name>
<keyword evidence="6 8" id="KW-0443">Lipid metabolism</keyword>
<dbReference type="InterPro" id="IPR004568">
    <property type="entry name" value="Ppantetheine-prot_Trfase_dom"/>
</dbReference>
<evidence type="ECO:0000256" key="4">
    <source>
        <dbReference type="ARBA" id="ARBA00022832"/>
    </source>
</evidence>
<evidence type="ECO:0000313" key="10">
    <source>
        <dbReference type="EMBL" id="UZE97123.1"/>
    </source>
</evidence>
<evidence type="ECO:0000256" key="6">
    <source>
        <dbReference type="ARBA" id="ARBA00023098"/>
    </source>
</evidence>
<feature type="domain" description="4'-phosphopantetheinyl transferase" evidence="9">
    <location>
        <begin position="4"/>
        <end position="119"/>
    </location>
</feature>
<keyword evidence="8" id="KW-0963">Cytoplasm</keyword>
<keyword evidence="2 8" id="KW-0808">Transferase</keyword>
<dbReference type="NCBIfam" id="TIGR00556">
    <property type="entry name" value="pantethn_trn"/>
    <property type="match status" value="1"/>
</dbReference>
<comment type="function">
    <text evidence="8">Transfers the 4'-phosphopantetheine moiety from coenzyme A to a Ser of acyl-carrier-protein.</text>
</comment>